<evidence type="ECO:0000313" key="3">
    <source>
        <dbReference type="Proteomes" id="UP001305779"/>
    </source>
</evidence>
<dbReference type="EMBL" id="JAXOVC010000001">
    <property type="protein sequence ID" value="KAK4506856.1"/>
    <property type="molecule type" value="Genomic_DNA"/>
</dbReference>
<evidence type="ECO:0000313" key="2">
    <source>
        <dbReference type="EMBL" id="KAK4506856.1"/>
    </source>
</evidence>
<protein>
    <recommendedName>
        <fullName evidence="4">SnoaL-like domain-containing protein</fullName>
    </recommendedName>
</protein>
<organism evidence="2 3">
    <name type="scientific">Zasmidium cellare</name>
    <name type="common">Wine cellar mold</name>
    <name type="synonym">Racodium cellare</name>
    <dbReference type="NCBI Taxonomy" id="395010"/>
    <lineage>
        <taxon>Eukaryota</taxon>
        <taxon>Fungi</taxon>
        <taxon>Dikarya</taxon>
        <taxon>Ascomycota</taxon>
        <taxon>Pezizomycotina</taxon>
        <taxon>Dothideomycetes</taxon>
        <taxon>Dothideomycetidae</taxon>
        <taxon>Mycosphaerellales</taxon>
        <taxon>Mycosphaerellaceae</taxon>
        <taxon>Zasmidium</taxon>
    </lineage>
</organism>
<proteinExistence type="predicted"/>
<sequence length="176" mass="20004">MSLQTPSLPPHHGPFGGKNDTSLAYLLPQKPTAHYAHTSHTTDPAHAAARAEALQRSHDLIETFNDRNFALGKTYASPRFKARHNNLAVEVNREQHFAAYEMMLTAHPNWKMEIVGEHAEVDLLRGQAYVWAFVKIMGEGEGVTRDSLGLLHWEREKDGRWVVVYHWGFRSCGMLF</sequence>
<dbReference type="SUPFAM" id="SSF54427">
    <property type="entry name" value="NTF2-like"/>
    <property type="match status" value="1"/>
</dbReference>
<name>A0ABR0F0H1_ZASCE</name>
<dbReference type="Proteomes" id="UP001305779">
    <property type="component" value="Unassembled WGS sequence"/>
</dbReference>
<comment type="caution">
    <text evidence="2">The sequence shown here is derived from an EMBL/GenBank/DDBJ whole genome shotgun (WGS) entry which is preliminary data.</text>
</comment>
<evidence type="ECO:0008006" key="4">
    <source>
        <dbReference type="Google" id="ProtNLM"/>
    </source>
</evidence>
<accession>A0ABR0F0H1</accession>
<reference evidence="2 3" key="1">
    <citation type="journal article" date="2023" name="G3 (Bethesda)">
        <title>A chromosome-level genome assembly of Zasmidium syzygii isolated from banana leaves.</title>
        <authorList>
            <person name="van Westerhoven A.C."/>
            <person name="Mehrabi R."/>
            <person name="Talebi R."/>
            <person name="Steentjes M.B.F."/>
            <person name="Corcolon B."/>
            <person name="Chong P.A."/>
            <person name="Kema G.H.J."/>
            <person name="Seidl M.F."/>
        </authorList>
    </citation>
    <scope>NUCLEOTIDE SEQUENCE [LARGE SCALE GENOMIC DNA]</scope>
    <source>
        <strain evidence="2 3">P124</strain>
    </source>
</reference>
<feature type="region of interest" description="Disordered" evidence="1">
    <location>
        <begin position="1"/>
        <end position="21"/>
    </location>
</feature>
<dbReference type="InterPro" id="IPR032710">
    <property type="entry name" value="NTF2-like_dom_sf"/>
</dbReference>
<keyword evidence="3" id="KW-1185">Reference proteome</keyword>
<evidence type="ECO:0000256" key="1">
    <source>
        <dbReference type="SAM" id="MobiDB-lite"/>
    </source>
</evidence>
<gene>
    <name evidence="2" type="ORF">PRZ48_000589</name>
</gene>
<dbReference type="Gene3D" id="3.10.450.50">
    <property type="match status" value="1"/>
</dbReference>